<dbReference type="AlphaFoldDB" id="A0A736LSZ9"/>
<reference evidence="2" key="1">
    <citation type="journal article" date="2018" name="Genome Biol.">
        <title>SKESA: strategic k-mer extension for scrupulous assemblies.</title>
        <authorList>
            <person name="Souvorov A."/>
            <person name="Agarwala R."/>
            <person name="Lipman D.J."/>
        </authorList>
    </citation>
    <scope>NUCLEOTIDE SEQUENCE</scope>
    <source>
        <strain evidence="2">10-8121</strain>
    </source>
</reference>
<reference evidence="2" key="2">
    <citation type="submission" date="2018-07" db="EMBL/GenBank/DDBJ databases">
        <authorList>
            <consortium name="NCBI Pathogen Detection Project"/>
        </authorList>
    </citation>
    <scope>NUCLEOTIDE SEQUENCE</scope>
    <source>
        <strain evidence="2">10-8121</strain>
    </source>
</reference>
<feature type="chain" id="PRO_5027579286" evidence="1">
    <location>
        <begin position="25"/>
        <end position="110"/>
    </location>
</feature>
<feature type="signal peptide" evidence="1">
    <location>
        <begin position="1"/>
        <end position="24"/>
    </location>
</feature>
<name>A0A736LSZ9_SALET</name>
<keyword evidence="1" id="KW-0732">Signal</keyword>
<evidence type="ECO:0000313" key="2">
    <source>
        <dbReference type="EMBL" id="HAE7548452.1"/>
    </source>
</evidence>
<organism evidence="2">
    <name type="scientific">Salmonella enterica subsp. enterica serovar Javiana</name>
    <dbReference type="NCBI Taxonomy" id="363569"/>
    <lineage>
        <taxon>Bacteria</taxon>
        <taxon>Pseudomonadati</taxon>
        <taxon>Pseudomonadota</taxon>
        <taxon>Gammaproteobacteria</taxon>
        <taxon>Enterobacterales</taxon>
        <taxon>Enterobacteriaceae</taxon>
        <taxon>Salmonella</taxon>
    </lineage>
</organism>
<sequence>MFAAVMVLVTGLSYLTCTPSTVSAPDDSNPSSGVCSCSPTRYTTFTPWIFVLPSRSTTGVWFTRTLCRPFTGPSIGPSLMASMTLSSCVDFRLSGASRGVCPFPPPFPIY</sequence>
<comment type="caution">
    <text evidence="2">The sequence shown here is derived from an EMBL/GenBank/DDBJ whole genome shotgun (WGS) entry which is preliminary data.</text>
</comment>
<protein>
    <submittedName>
        <fullName evidence="2">Superoxide dismutase</fullName>
    </submittedName>
</protein>
<dbReference type="EMBL" id="DAASYM010000004">
    <property type="protein sequence ID" value="HAE7548452.1"/>
    <property type="molecule type" value="Genomic_DNA"/>
</dbReference>
<accession>A0A736LSZ9</accession>
<proteinExistence type="predicted"/>
<gene>
    <name evidence="2" type="ORF">G4P17_001303</name>
</gene>
<evidence type="ECO:0000256" key="1">
    <source>
        <dbReference type="SAM" id="SignalP"/>
    </source>
</evidence>